<name>A0A6P8IFM0_ACTTE</name>
<keyword evidence="3" id="KW-1185">Reference proteome</keyword>
<accession>A0A6P8IFM0</accession>
<evidence type="ECO:0000313" key="4">
    <source>
        <dbReference type="RefSeq" id="XP_031565483.1"/>
    </source>
</evidence>
<organism evidence="3 4">
    <name type="scientific">Actinia tenebrosa</name>
    <name type="common">Australian red waratah sea anemone</name>
    <dbReference type="NCBI Taxonomy" id="6105"/>
    <lineage>
        <taxon>Eukaryota</taxon>
        <taxon>Metazoa</taxon>
        <taxon>Cnidaria</taxon>
        <taxon>Anthozoa</taxon>
        <taxon>Hexacorallia</taxon>
        <taxon>Actiniaria</taxon>
        <taxon>Actiniidae</taxon>
        <taxon>Actinia</taxon>
    </lineage>
</organism>
<dbReference type="GeneID" id="116300707"/>
<dbReference type="InParanoid" id="A0A6P8IFM0"/>
<keyword evidence="1" id="KW-1133">Transmembrane helix</keyword>
<sequence length="221" mass="24660">MLQSFSGNVFHVLYVYLIIWTFAVPTKSDDAKENTAIVAFRDVTISSWSSDDKTAKFKDVIAAVANDYCSSNYDNCALRFWNTTRTFRNSDVTIASNYPKQVETDIEIQFYVVLPSGNDIRKPNSTVLPKGTLDGILEANSTQIGAAVNAQVKNTADGSTTKPKTDNAMDSIMIPVGFGLLIFVIILACCLHYCHKKKLEQIKKEERRQFLLKQKSEGSKP</sequence>
<keyword evidence="1" id="KW-0812">Transmembrane</keyword>
<dbReference type="OrthoDB" id="5980066at2759"/>
<dbReference type="RefSeq" id="XP_031565483.1">
    <property type="nucleotide sequence ID" value="XM_031709623.1"/>
</dbReference>
<feature type="transmembrane region" description="Helical" evidence="1">
    <location>
        <begin position="172"/>
        <end position="194"/>
    </location>
</feature>
<proteinExistence type="predicted"/>
<reference evidence="4" key="1">
    <citation type="submission" date="2025-08" db="UniProtKB">
        <authorList>
            <consortium name="RefSeq"/>
        </authorList>
    </citation>
    <scope>IDENTIFICATION</scope>
</reference>
<protein>
    <submittedName>
        <fullName evidence="4">Uncharacterized protein LOC116300707</fullName>
    </submittedName>
</protein>
<evidence type="ECO:0000313" key="3">
    <source>
        <dbReference type="Proteomes" id="UP000515163"/>
    </source>
</evidence>
<dbReference type="InterPro" id="IPR058390">
    <property type="entry name" value="DUF8077"/>
</dbReference>
<feature type="domain" description="DUF8077" evidence="2">
    <location>
        <begin position="53"/>
        <end position="151"/>
    </location>
</feature>
<dbReference type="Proteomes" id="UP000515163">
    <property type="component" value="Unplaced"/>
</dbReference>
<dbReference type="Pfam" id="PF26284">
    <property type="entry name" value="DUF8077"/>
    <property type="match status" value="1"/>
</dbReference>
<gene>
    <name evidence="4" type="primary">LOC116300707</name>
</gene>
<dbReference type="AlphaFoldDB" id="A0A6P8IFM0"/>
<dbReference type="KEGG" id="aten:116300707"/>
<evidence type="ECO:0000256" key="1">
    <source>
        <dbReference type="SAM" id="Phobius"/>
    </source>
</evidence>
<keyword evidence="1" id="KW-0472">Membrane</keyword>
<evidence type="ECO:0000259" key="2">
    <source>
        <dbReference type="Pfam" id="PF26284"/>
    </source>
</evidence>